<dbReference type="InterPro" id="IPR053149">
    <property type="entry name" value="TPK"/>
</dbReference>
<keyword evidence="3 8" id="KW-0418">Kinase</keyword>
<gene>
    <name evidence="8" type="ORF">BXY64_0915</name>
</gene>
<accession>A0A419X821</accession>
<dbReference type="NCBIfam" id="TIGR01378">
    <property type="entry name" value="thi_PPkinase"/>
    <property type="match status" value="1"/>
</dbReference>
<evidence type="ECO:0000313" key="8">
    <source>
        <dbReference type="EMBL" id="RKE03904.1"/>
    </source>
</evidence>
<dbReference type="InterPro" id="IPR006282">
    <property type="entry name" value="Thi_PPkinase"/>
</dbReference>
<dbReference type="GO" id="GO:0005524">
    <property type="term" value="F:ATP binding"/>
    <property type="evidence" value="ECO:0007669"/>
    <property type="project" value="UniProtKB-KW"/>
</dbReference>
<dbReference type="InterPro" id="IPR036759">
    <property type="entry name" value="TPK_catalytic_sf"/>
</dbReference>
<evidence type="ECO:0000259" key="7">
    <source>
        <dbReference type="Pfam" id="PF21275"/>
    </source>
</evidence>
<proteinExistence type="predicted"/>
<keyword evidence="9" id="KW-1185">Reference proteome</keyword>
<dbReference type="AlphaFoldDB" id="A0A419X821"/>
<keyword evidence="2" id="KW-0547">Nucleotide-binding</keyword>
<dbReference type="EMBL" id="RAPQ01000008">
    <property type="protein sequence ID" value="RKE03904.1"/>
    <property type="molecule type" value="Genomic_DNA"/>
</dbReference>
<evidence type="ECO:0000256" key="4">
    <source>
        <dbReference type="ARBA" id="ARBA00022840"/>
    </source>
</evidence>
<dbReference type="SUPFAM" id="SSF63999">
    <property type="entry name" value="Thiamin pyrophosphokinase, catalytic domain"/>
    <property type="match status" value="1"/>
</dbReference>
<feature type="domain" description="Thiamin pyrophosphokinase catalytic" evidence="6">
    <location>
        <begin position="22"/>
        <end position="123"/>
    </location>
</feature>
<protein>
    <recommendedName>
        <fullName evidence="5">Thiamine diphosphokinase</fullName>
        <ecNumber evidence="5">2.7.6.2</ecNumber>
    </recommendedName>
</protein>
<dbReference type="OrthoDB" id="1132102at2"/>
<comment type="caution">
    <text evidence="8">The sequence shown here is derived from an EMBL/GenBank/DDBJ whole genome shotgun (WGS) entry which is preliminary data.</text>
</comment>
<evidence type="ECO:0000256" key="3">
    <source>
        <dbReference type="ARBA" id="ARBA00022777"/>
    </source>
</evidence>
<organism evidence="8 9">
    <name type="scientific">Marinifilum flexuosum</name>
    <dbReference type="NCBI Taxonomy" id="1117708"/>
    <lineage>
        <taxon>Bacteria</taxon>
        <taxon>Pseudomonadati</taxon>
        <taxon>Bacteroidota</taxon>
        <taxon>Bacteroidia</taxon>
        <taxon>Marinilabiliales</taxon>
        <taxon>Marinifilaceae</taxon>
    </lineage>
</organism>
<name>A0A419X821_9BACT</name>
<evidence type="ECO:0000256" key="5">
    <source>
        <dbReference type="NCBIfam" id="TIGR01378"/>
    </source>
</evidence>
<sequence>MQKKAVILANGVFPTHEIPLKELKESKHIICCDGAINNLEKAGLEPFAIIGDLDSLDSELKWKYKDIIHHFSNQDTNDLTKSVEWCIANKFNEIAIVGATGKRDDHMIGNVFLLPQYAKKVRVKMLTSYGVFTPIVRPKNFESYTRQQVSIFSPNNNTLITTANLRYSLTNQPLEMMWQGTLNESMGDSFRIEFEGGPLIVFQEYEK</sequence>
<dbReference type="CDD" id="cd07995">
    <property type="entry name" value="TPK"/>
    <property type="match status" value="1"/>
</dbReference>
<dbReference type="GO" id="GO:0004788">
    <property type="term" value="F:thiamine diphosphokinase activity"/>
    <property type="evidence" value="ECO:0007669"/>
    <property type="project" value="UniProtKB-UniRule"/>
</dbReference>
<dbReference type="GO" id="GO:0009229">
    <property type="term" value="P:thiamine diphosphate biosynthetic process"/>
    <property type="evidence" value="ECO:0007669"/>
    <property type="project" value="InterPro"/>
</dbReference>
<evidence type="ECO:0000256" key="1">
    <source>
        <dbReference type="ARBA" id="ARBA00022679"/>
    </source>
</evidence>
<dbReference type="InterPro" id="IPR049442">
    <property type="entry name" value="Thi_PPkinase-like_C"/>
</dbReference>
<dbReference type="RefSeq" id="WP_120238730.1">
    <property type="nucleotide sequence ID" value="NZ_RAPQ01000008.1"/>
</dbReference>
<dbReference type="Pfam" id="PF04263">
    <property type="entry name" value="TPK_catalytic"/>
    <property type="match status" value="1"/>
</dbReference>
<dbReference type="PANTHER" id="PTHR41299">
    <property type="entry name" value="THIAMINE PYROPHOSPHOKINASE"/>
    <property type="match status" value="1"/>
</dbReference>
<keyword evidence="1" id="KW-0808">Transferase</keyword>
<dbReference type="InterPro" id="IPR007371">
    <property type="entry name" value="TPK_catalytic"/>
</dbReference>
<reference evidence="8 9" key="1">
    <citation type="submission" date="2018-09" db="EMBL/GenBank/DDBJ databases">
        <title>Genomic Encyclopedia of Archaeal and Bacterial Type Strains, Phase II (KMG-II): from individual species to whole genera.</title>
        <authorList>
            <person name="Goeker M."/>
        </authorList>
    </citation>
    <scope>NUCLEOTIDE SEQUENCE [LARGE SCALE GENOMIC DNA]</scope>
    <source>
        <strain evidence="8 9">DSM 21950</strain>
    </source>
</reference>
<dbReference type="GO" id="GO:0016301">
    <property type="term" value="F:kinase activity"/>
    <property type="evidence" value="ECO:0007669"/>
    <property type="project" value="UniProtKB-KW"/>
</dbReference>
<evidence type="ECO:0000259" key="6">
    <source>
        <dbReference type="Pfam" id="PF04263"/>
    </source>
</evidence>
<evidence type="ECO:0000313" key="9">
    <source>
        <dbReference type="Proteomes" id="UP000284531"/>
    </source>
</evidence>
<evidence type="ECO:0000256" key="2">
    <source>
        <dbReference type="ARBA" id="ARBA00022741"/>
    </source>
</evidence>
<dbReference type="Proteomes" id="UP000284531">
    <property type="component" value="Unassembled WGS sequence"/>
</dbReference>
<feature type="domain" description="Thiamin pyrophosphokinase-like substrate-binding" evidence="7">
    <location>
        <begin position="130"/>
        <end position="200"/>
    </location>
</feature>
<dbReference type="GO" id="GO:0006772">
    <property type="term" value="P:thiamine metabolic process"/>
    <property type="evidence" value="ECO:0007669"/>
    <property type="project" value="UniProtKB-UniRule"/>
</dbReference>
<dbReference type="Gene3D" id="3.40.50.10240">
    <property type="entry name" value="Thiamin pyrophosphokinase, catalytic domain"/>
    <property type="match status" value="1"/>
</dbReference>
<dbReference type="Pfam" id="PF21275">
    <property type="entry name" value="Thi_PPkinase_C"/>
    <property type="match status" value="1"/>
</dbReference>
<dbReference type="PANTHER" id="PTHR41299:SF1">
    <property type="entry name" value="THIAMINE PYROPHOSPHOKINASE"/>
    <property type="match status" value="1"/>
</dbReference>
<dbReference type="EC" id="2.7.6.2" evidence="5"/>
<keyword evidence="4" id="KW-0067">ATP-binding</keyword>